<feature type="domain" description="Band 7" evidence="5">
    <location>
        <begin position="80"/>
        <end position="269"/>
    </location>
</feature>
<dbReference type="Pfam" id="PF01145">
    <property type="entry name" value="Band_7"/>
    <property type="match status" value="1"/>
</dbReference>
<evidence type="ECO:0000313" key="6">
    <source>
        <dbReference type="EMBL" id="MDY0884282.1"/>
    </source>
</evidence>
<comment type="similarity">
    <text evidence="2 3">Belongs to the band 7/mec-2 family. HflK subfamily.</text>
</comment>
<comment type="function">
    <text evidence="3">HflC and HflK could encode or regulate a protease.</text>
</comment>
<keyword evidence="3" id="KW-1133">Transmembrane helix</keyword>
<evidence type="ECO:0000256" key="4">
    <source>
        <dbReference type="SAM" id="MobiDB-lite"/>
    </source>
</evidence>
<dbReference type="Gene3D" id="3.30.479.30">
    <property type="entry name" value="Band 7 domain"/>
    <property type="match status" value="1"/>
</dbReference>
<comment type="caution">
    <text evidence="6">The sequence shown here is derived from an EMBL/GenBank/DDBJ whole genome shotgun (WGS) entry which is preliminary data.</text>
</comment>
<dbReference type="PANTHER" id="PTHR42911:SF1">
    <property type="entry name" value="MODULATOR OF FTSH PROTEASE HFLC"/>
    <property type="match status" value="1"/>
</dbReference>
<proteinExistence type="inferred from homology"/>
<feature type="compositionally biased region" description="Gly residues" evidence="4">
    <location>
        <begin position="8"/>
        <end position="25"/>
    </location>
</feature>
<dbReference type="GO" id="GO:0006508">
    <property type="term" value="P:proteolysis"/>
    <property type="evidence" value="ECO:0007669"/>
    <property type="project" value="UniProtKB-KW"/>
</dbReference>
<evidence type="ECO:0000259" key="5">
    <source>
        <dbReference type="SMART" id="SM00244"/>
    </source>
</evidence>
<gene>
    <name evidence="6" type="primary">hflK</name>
    <name evidence="6" type="ORF">SMD27_15665</name>
</gene>
<keyword evidence="3" id="KW-0812">Transmembrane</keyword>
<organism evidence="6 7">
    <name type="scientific">Dongia soli</name>
    <dbReference type="NCBI Taxonomy" id="600628"/>
    <lineage>
        <taxon>Bacteria</taxon>
        <taxon>Pseudomonadati</taxon>
        <taxon>Pseudomonadota</taxon>
        <taxon>Alphaproteobacteria</taxon>
        <taxon>Rhodospirillales</taxon>
        <taxon>Dongiaceae</taxon>
        <taxon>Dongia</taxon>
    </lineage>
</organism>
<dbReference type="PANTHER" id="PTHR42911">
    <property type="entry name" value="MODULATOR OF FTSH PROTEASE HFLC"/>
    <property type="match status" value="1"/>
</dbReference>
<sequence>MAWNNQGGPWGGGGSGGSGGGGGQSPWGRGPSNGGRQSPDFDELLRRGQDRMRNIFPGGIGAPRSLAIIVLAAIVLWLLSGLYRVNPGEVGVNMVFGRYVSQTQPGLNWNWPAPIGSVATPDVATRNRVEIGFRASPGAGGDIDVAEESLMLTGDENIVDIQAVVLWRIDDVEKYLFDIRDPESSLNDSGASVKNATVKNAVEAAIREIIGQSTFEYAITEGRSQIEAKAEELAQGILDSYNSGIRIEQLSMQKSDAPQEVVDAFRDVQKAKADKVSLVNEAQAYFNQITQDAEGQATQIIRQSEGYKQEKIADAQGDTQRFMSIYQQYQTNPNVTERRMYLETMERIMGNMNKVLVADDGKSGTIPYLPLDQLLKSRAKPAQSNAAPATNNDNQQSAVQPGVQP</sequence>
<dbReference type="Proteomes" id="UP001279642">
    <property type="component" value="Unassembled WGS sequence"/>
</dbReference>
<dbReference type="InterPro" id="IPR036013">
    <property type="entry name" value="Band_7/SPFH_dom_sf"/>
</dbReference>
<evidence type="ECO:0000313" key="7">
    <source>
        <dbReference type="Proteomes" id="UP001279642"/>
    </source>
</evidence>
<keyword evidence="3" id="KW-0472">Membrane</keyword>
<dbReference type="NCBIfam" id="TIGR01933">
    <property type="entry name" value="hflK"/>
    <property type="match status" value="1"/>
</dbReference>
<evidence type="ECO:0000256" key="3">
    <source>
        <dbReference type="RuleBase" id="RU364113"/>
    </source>
</evidence>
<feature type="region of interest" description="Disordered" evidence="4">
    <location>
        <begin position="377"/>
        <end position="405"/>
    </location>
</feature>
<reference evidence="6 7" key="1">
    <citation type="journal article" date="2016" name="Antonie Van Leeuwenhoek">
        <title>Dongia soli sp. nov., isolated from soil from Dokdo, Korea.</title>
        <authorList>
            <person name="Kim D.U."/>
            <person name="Lee H."/>
            <person name="Kim H."/>
            <person name="Kim S.G."/>
            <person name="Ka J.O."/>
        </authorList>
    </citation>
    <scope>NUCLEOTIDE SEQUENCE [LARGE SCALE GENOMIC DNA]</scope>
    <source>
        <strain evidence="6 7">D78</strain>
    </source>
</reference>
<keyword evidence="7" id="KW-1185">Reference proteome</keyword>
<feature type="transmembrane region" description="Helical" evidence="3">
    <location>
        <begin position="55"/>
        <end position="79"/>
    </location>
</feature>
<protein>
    <recommendedName>
        <fullName evidence="3">Protein HflK</fullName>
    </recommendedName>
</protein>
<evidence type="ECO:0000256" key="2">
    <source>
        <dbReference type="ARBA" id="ARBA00006971"/>
    </source>
</evidence>
<dbReference type="CDD" id="cd03404">
    <property type="entry name" value="SPFH_HflK"/>
    <property type="match status" value="1"/>
</dbReference>
<accession>A0ABU5ED94</accession>
<feature type="compositionally biased region" description="Polar residues" evidence="4">
    <location>
        <begin position="382"/>
        <end position="399"/>
    </location>
</feature>
<comment type="subcellular location">
    <subcellularLocation>
        <location evidence="1">Membrane</location>
        <topology evidence="1">Single-pass membrane protein</topology>
    </subcellularLocation>
</comment>
<name>A0ABU5ED94_9PROT</name>
<dbReference type="InterPro" id="IPR001107">
    <property type="entry name" value="Band_7"/>
</dbReference>
<feature type="region of interest" description="Disordered" evidence="4">
    <location>
        <begin position="1"/>
        <end position="42"/>
    </location>
</feature>
<comment type="subunit">
    <text evidence="3">HflC and HflK may interact to form a multimeric complex.</text>
</comment>
<dbReference type="GO" id="GO:0008233">
    <property type="term" value="F:peptidase activity"/>
    <property type="evidence" value="ECO:0007669"/>
    <property type="project" value="UniProtKB-KW"/>
</dbReference>
<dbReference type="SUPFAM" id="SSF117892">
    <property type="entry name" value="Band 7/SPFH domain"/>
    <property type="match status" value="1"/>
</dbReference>
<keyword evidence="6" id="KW-0378">Hydrolase</keyword>
<dbReference type="EMBL" id="JAXCLW010000004">
    <property type="protein sequence ID" value="MDY0884282.1"/>
    <property type="molecule type" value="Genomic_DNA"/>
</dbReference>
<evidence type="ECO:0000256" key="1">
    <source>
        <dbReference type="ARBA" id="ARBA00004167"/>
    </source>
</evidence>
<keyword evidence="6" id="KW-0645">Protease</keyword>
<dbReference type="SMART" id="SM00244">
    <property type="entry name" value="PHB"/>
    <property type="match status" value="1"/>
</dbReference>
<dbReference type="RefSeq" id="WP_320509348.1">
    <property type="nucleotide sequence ID" value="NZ_JAXCLW010000004.1"/>
</dbReference>
<dbReference type="InterPro" id="IPR010201">
    <property type="entry name" value="HflK"/>
</dbReference>